<evidence type="ECO:0000313" key="14">
    <source>
        <dbReference type="EMBL" id="PTL56102.1"/>
    </source>
</evidence>
<gene>
    <name evidence="14" type="ORF">C7Y72_13975</name>
</gene>
<dbReference type="PROSITE" id="PS50885">
    <property type="entry name" value="HAMP"/>
    <property type="match status" value="1"/>
</dbReference>
<comment type="caution">
    <text evidence="14">The sequence shown here is derived from an EMBL/GenBank/DDBJ whole genome shotgun (WGS) entry which is preliminary data.</text>
</comment>
<name>A0A2T4UEG6_9ACTN</name>
<feature type="transmembrane region" description="Helical" evidence="11">
    <location>
        <begin position="65"/>
        <end position="88"/>
    </location>
</feature>
<feature type="domain" description="HAMP" evidence="13">
    <location>
        <begin position="117"/>
        <end position="169"/>
    </location>
</feature>
<dbReference type="SMART" id="SM00387">
    <property type="entry name" value="HATPase_c"/>
    <property type="match status" value="1"/>
</dbReference>
<dbReference type="GO" id="GO:0000155">
    <property type="term" value="F:phosphorelay sensor kinase activity"/>
    <property type="evidence" value="ECO:0007669"/>
    <property type="project" value="InterPro"/>
</dbReference>
<feature type="domain" description="Histidine kinase" evidence="12">
    <location>
        <begin position="177"/>
        <end position="393"/>
    </location>
</feature>
<proteinExistence type="predicted"/>
<dbReference type="Pfam" id="PF02518">
    <property type="entry name" value="HATPase_c"/>
    <property type="match status" value="1"/>
</dbReference>
<feature type="transmembrane region" description="Helical" evidence="11">
    <location>
        <begin position="94"/>
        <end position="112"/>
    </location>
</feature>
<evidence type="ECO:0000256" key="4">
    <source>
        <dbReference type="ARBA" id="ARBA00022553"/>
    </source>
</evidence>
<dbReference type="InterPro" id="IPR036890">
    <property type="entry name" value="HATPase_C_sf"/>
</dbReference>
<keyword evidence="9" id="KW-0902">Two-component regulatory system</keyword>
<comment type="subcellular location">
    <subcellularLocation>
        <location evidence="2">Cell membrane</location>
    </subcellularLocation>
</comment>
<dbReference type="EMBL" id="PYYB01000002">
    <property type="protein sequence ID" value="PTL56102.1"/>
    <property type="molecule type" value="Genomic_DNA"/>
</dbReference>
<dbReference type="PANTHER" id="PTHR43711">
    <property type="entry name" value="TWO-COMPONENT HISTIDINE KINASE"/>
    <property type="match status" value="1"/>
</dbReference>
<feature type="coiled-coil region" evidence="10">
    <location>
        <begin position="150"/>
        <end position="177"/>
    </location>
</feature>
<dbReference type="InterPro" id="IPR036097">
    <property type="entry name" value="HisK_dim/P_sf"/>
</dbReference>
<dbReference type="PANTHER" id="PTHR43711:SF1">
    <property type="entry name" value="HISTIDINE KINASE 1"/>
    <property type="match status" value="1"/>
</dbReference>
<keyword evidence="15" id="KW-1185">Reference proteome</keyword>
<dbReference type="EC" id="2.7.13.3" evidence="3"/>
<dbReference type="InterPro" id="IPR050736">
    <property type="entry name" value="Sensor_HK_Regulatory"/>
</dbReference>
<evidence type="ECO:0000256" key="10">
    <source>
        <dbReference type="SAM" id="Coils"/>
    </source>
</evidence>
<dbReference type="AlphaFoldDB" id="A0A2T4UEG6"/>
<dbReference type="InterPro" id="IPR005467">
    <property type="entry name" value="His_kinase_dom"/>
</dbReference>
<dbReference type="RefSeq" id="WP_107569821.1">
    <property type="nucleotide sequence ID" value="NZ_PYYB01000002.1"/>
</dbReference>
<sequence length="397" mass="42357">MSGRATSLLFVAALTGLLAAVSALPYGGHAAWLVLVLLGPVGVLTVLVGHALAERRPRRSLRRHLATIAVLVGAQALVAVALFVQQMFFNAHDAFFTVVVVVFAGAVGLWLARLLGGGALADLDAISGTLDAVGAGRRDVRTGVAGEDELARLAADVDRMVERIAREEDARRQLMAAVSHDLRTPITALQLIAEGLEDDIFEPDRRREQLARMTTHVRALGALIDDLFELTRLQAGEIRWTAEHVPLDALVAETVDAMRPQAEQRRVEVRADLAAGLVPARANPEQLQRVLFNLIQNAIRHTPADGSVVVRAEPVGDGVEIEVADTGSGIPAEDRERVFDAFFQGGDRAARTAGGAGLGLAIARAIVEAHGGRIWLEDAPAGTRVRFRLPEGVPLPA</sequence>
<evidence type="ECO:0000256" key="11">
    <source>
        <dbReference type="SAM" id="Phobius"/>
    </source>
</evidence>
<evidence type="ECO:0000256" key="6">
    <source>
        <dbReference type="ARBA" id="ARBA00022692"/>
    </source>
</evidence>
<dbReference type="Gene3D" id="6.10.340.10">
    <property type="match status" value="1"/>
</dbReference>
<dbReference type="FunFam" id="3.30.565.10:FF:000006">
    <property type="entry name" value="Sensor histidine kinase WalK"/>
    <property type="match status" value="1"/>
</dbReference>
<evidence type="ECO:0000256" key="1">
    <source>
        <dbReference type="ARBA" id="ARBA00000085"/>
    </source>
</evidence>
<dbReference type="SMART" id="SM00388">
    <property type="entry name" value="HisKA"/>
    <property type="match status" value="1"/>
</dbReference>
<evidence type="ECO:0000256" key="5">
    <source>
        <dbReference type="ARBA" id="ARBA00022679"/>
    </source>
</evidence>
<reference evidence="14 15" key="1">
    <citation type="submission" date="2018-03" db="EMBL/GenBank/DDBJ databases">
        <title>Aquarubrobacter algicola gen. nov., sp. nov., a novel actinobacterium isolated from shallow eutrophic lake during the end of cyanobacterial harmful algal blooms.</title>
        <authorList>
            <person name="Chun S.J."/>
        </authorList>
    </citation>
    <scope>NUCLEOTIDE SEQUENCE [LARGE SCALE GENOMIC DNA]</scope>
    <source>
        <strain evidence="14 15">Seoho-28</strain>
    </source>
</reference>
<evidence type="ECO:0000313" key="15">
    <source>
        <dbReference type="Proteomes" id="UP000240739"/>
    </source>
</evidence>
<keyword evidence="6 11" id="KW-0812">Transmembrane</keyword>
<dbReference type="SUPFAM" id="SSF47384">
    <property type="entry name" value="Homodimeric domain of signal transducing histidine kinase"/>
    <property type="match status" value="1"/>
</dbReference>
<comment type="catalytic activity">
    <reaction evidence="1">
        <text>ATP + protein L-histidine = ADP + protein N-phospho-L-histidine.</text>
        <dbReference type="EC" id="2.7.13.3"/>
    </reaction>
</comment>
<evidence type="ECO:0000256" key="2">
    <source>
        <dbReference type="ARBA" id="ARBA00004236"/>
    </source>
</evidence>
<keyword evidence="5" id="KW-0808">Transferase</keyword>
<dbReference type="PRINTS" id="PR00344">
    <property type="entry name" value="BCTRLSENSOR"/>
</dbReference>
<dbReference type="CDD" id="cd00082">
    <property type="entry name" value="HisKA"/>
    <property type="match status" value="1"/>
</dbReference>
<accession>A0A2T4UEG6</accession>
<evidence type="ECO:0000256" key="3">
    <source>
        <dbReference type="ARBA" id="ARBA00012438"/>
    </source>
</evidence>
<organism evidence="14 15">
    <name type="scientific">Paraconexibacter algicola</name>
    <dbReference type="NCBI Taxonomy" id="2133960"/>
    <lineage>
        <taxon>Bacteria</taxon>
        <taxon>Bacillati</taxon>
        <taxon>Actinomycetota</taxon>
        <taxon>Thermoleophilia</taxon>
        <taxon>Solirubrobacterales</taxon>
        <taxon>Paraconexibacteraceae</taxon>
        <taxon>Paraconexibacter</taxon>
    </lineage>
</organism>
<dbReference type="Gene3D" id="3.30.565.10">
    <property type="entry name" value="Histidine kinase-like ATPase, C-terminal domain"/>
    <property type="match status" value="1"/>
</dbReference>
<dbReference type="InterPro" id="IPR003661">
    <property type="entry name" value="HisK_dim/P_dom"/>
</dbReference>
<keyword evidence="11" id="KW-0472">Membrane</keyword>
<keyword evidence="4" id="KW-0597">Phosphoprotein</keyword>
<keyword evidence="8 11" id="KW-1133">Transmembrane helix</keyword>
<dbReference type="CDD" id="cd00075">
    <property type="entry name" value="HATPase"/>
    <property type="match status" value="1"/>
</dbReference>
<dbReference type="InterPro" id="IPR003594">
    <property type="entry name" value="HATPase_dom"/>
</dbReference>
<evidence type="ECO:0000256" key="9">
    <source>
        <dbReference type="ARBA" id="ARBA00023012"/>
    </source>
</evidence>
<evidence type="ECO:0000256" key="8">
    <source>
        <dbReference type="ARBA" id="ARBA00022989"/>
    </source>
</evidence>
<dbReference type="Pfam" id="PF00512">
    <property type="entry name" value="HisKA"/>
    <property type="match status" value="1"/>
</dbReference>
<protein>
    <recommendedName>
        <fullName evidence="3">histidine kinase</fullName>
        <ecNumber evidence="3">2.7.13.3</ecNumber>
    </recommendedName>
</protein>
<dbReference type="Proteomes" id="UP000240739">
    <property type="component" value="Unassembled WGS sequence"/>
</dbReference>
<dbReference type="InterPro" id="IPR004358">
    <property type="entry name" value="Sig_transdc_His_kin-like_C"/>
</dbReference>
<dbReference type="CDD" id="cd06225">
    <property type="entry name" value="HAMP"/>
    <property type="match status" value="1"/>
</dbReference>
<dbReference type="SUPFAM" id="SSF55874">
    <property type="entry name" value="ATPase domain of HSP90 chaperone/DNA topoisomerase II/histidine kinase"/>
    <property type="match status" value="1"/>
</dbReference>
<evidence type="ECO:0000256" key="7">
    <source>
        <dbReference type="ARBA" id="ARBA00022777"/>
    </source>
</evidence>
<keyword evidence="10" id="KW-0175">Coiled coil</keyword>
<dbReference type="GO" id="GO:0005886">
    <property type="term" value="C:plasma membrane"/>
    <property type="evidence" value="ECO:0007669"/>
    <property type="project" value="UniProtKB-SubCell"/>
</dbReference>
<dbReference type="InterPro" id="IPR003660">
    <property type="entry name" value="HAMP_dom"/>
</dbReference>
<dbReference type="OrthoDB" id="9806130at2"/>
<evidence type="ECO:0000259" key="12">
    <source>
        <dbReference type="PROSITE" id="PS50109"/>
    </source>
</evidence>
<dbReference type="Gene3D" id="1.10.287.130">
    <property type="match status" value="1"/>
</dbReference>
<keyword evidence="7" id="KW-0418">Kinase</keyword>
<feature type="transmembrane region" description="Helical" evidence="11">
    <location>
        <begin position="33"/>
        <end position="53"/>
    </location>
</feature>
<evidence type="ECO:0000259" key="13">
    <source>
        <dbReference type="PROSITE" id="PS50885"/>
    </source>
</evidence>
<dbReference type="PROSITE" id="PS50109">
    <property type="entry name" value="HIS_KIN"/>
    <property type="match status" value="1"/>
</dbReference>